<keyword evidence="3" id="KW-1185">Reference proteome</keyword>
<dbReference type="OrthoDB" id="6082470at2759"/>
<dbReference type="AlphaFoldDB" id="A0A1G4KBF3"/>
<evidence type="ECO:0000259" key="1">
    <source>
        <dbReference type="PROSITE" id="PS51154"/>
    </source>
</evidence>
<evidence type="ECO:0000313" key="2">
    <source>
        <dbReference type="EMBL" id="SCV01506.1"/>
    </source>
</evidence>
<dbReference type="Proteomes" id="UP000191144">
    <property type="component" value="Chromosome G"/>
</dbReference>
<accession>A0A1G4KBF3</accession>
<organism evidence="2 3">
    <name type="scientific">Lachancea meyersii CBS 8951</name>
    <dbReference type="NCBI Taxonomy" id="1266667"/>
    <lineage>
        <taxon>Eukaryota</taxon>
        <taxon>Fungi</taxon>
        <taxon>Dikarya</taxon>
        <taxon>Ascomycota</taxon>
        <taxon>Saccharomycotina</taxon>
        <taxon>Saccharomycetes</taxon>
        <taxon>Saccharomycetales</taxon>
        <taxon>Saccharomycetaceae</taxon>
        <taxon>Lachancea</taxon>
    </lineage>
</organism>
<dbReference type="SMART" id="SM00506">
    <property type="entry name" value="A1pp"/>
    <property type="match status" value="1"/>
</dbReference>
<dbReference type="Gene3D" id="3.40.220.10">
    <property type="entry name" value="Leucine Aminopeptidase, subunit E, domain 1"/>
    <property type="match status" value="1"/>
</dbReference>
<name>A0A1G4KBF3_9SACH</name>
<proteinExistence type="predicted"/>
<gene>
    <name evidence="2" type="ORF">LAME_0G16644G</name>
</gene>
<dbReference type="InterPro" id="IPR028071">
    <property type="entry name" value="Macro-like_dom"/>
</dbReference>
<reference evidence="3" key="1">
    <citation type="submission" date="2016-03" db="EMBL/GenBank/DDBJ databases">
        <authorList>
            <person name="Devillers Hugo."/>
        </authorList>
    </citation>
    <scope>NUCLEOTIDE SEQUENCE [LARGE SCALE GENOMIC DNA]</scope>
</reference>
<sequence length="258" mass="28191">MLRQIILVDKNAKLIEFWRRGLADLKYVKICTEDLDKLDFSAMESPKTKASAAVVSPGNSFGWLGGGFDLALQRFFGGPEFETYFRQQLGPTGYKPVGTATVVELGTKWSKNGITRVIHVPTVVAPSLSRKVYDPARPVETGYGLVFNTLWSALTNTPKDAEVLVVPGLATGFAGVPVEVCSKAMELAIRLFQGSGSGSVSMSLELRNVIIMQFLGYRYNNFVPPQCLEECARLGINTKALLAYDACKDPIASILPQF</sequence>
<evidence type="ECO:0000313" key="3">
    <source>
        <dbReference type="Proteomes" id="UP000191144"/>
    </source>
</evidence>
<feature type="domain" description="Macro" evidence="1">
    <location>
        <begin position="15"/>
        <end position="258"/>
    </location>
</feature>
<protein>
    <submittedName>
        <fullName evidence="2">LAME_0G16644g1_1</fullName>
    </submittedName>
</protein>
<dbReference type="Pfam" id="PF14519">
    <property type="entry name" value="Macro_2"/>
    <property type="match status" value="1"/>
</dbReference>
<dbReference type="SUPFAM" id="SSF52949">
    <property type="entry name" value="Macro domain-like"/>
    <property type="match status" value="1"/>
</dbReference>
<dbReference type="PROSITE" id="PS51154">
    <property type="entry name" value="MACRO"/>
    <property type="match status" value="1"/>
</dbReference>
<dbReference type="InterPro" id="IPR043472">
    <property type="entry name" value="Macro_dom-like"/>
</dbReference>
<dbReference type="InterPro" id="IPR002589">
    <property type="entry name" value="Macro_dom"/>
</dbReference>
<dbReference type="EMBL" id="LT598484">
    <property type="protein sequence ID" value="SCV01506.1"/>
    <property type="molecule type" value="Genomic_DNA"/>
</dbReference>